<keyword evidence="10" id="KW-0472">Membrane</keyword>
<dbReference type="Pfam" id="PF00672">
    <property type="entry name" value="HAMP"/>
    <property type="match status" value="1"/>
</dbReference>
<dbReference type="Proteomes" id="UP000077405">
    <property type="component" value="Plasmid pYZ1"/>
</dbReference>
<evidence type="ECO:0000256" key="3">
    <source>
        <dbReference type="ARBA" id="ARBA00012438"/>
    </source>
</evidence>
<keyword evidence="4" id="KW-0597">Phosphoprotein</keyword>
<gene>
    <name evidence="13" type="ORF">A6A40_17595</name>
</gene>
<dbReference type="SUPFAM" id="SSF55874">
    <property type="entry name" value="ATPase domain of HSP90 chaperone/DNA topoisomerase II/histidine kinase"/>
    <property type="match status" value="1"/>
</dbReference>
<evidence type="ECO:0000259" key="12">
    <source>
        <dbReference type="PROSITE" id="PS50885"/>
    </source>
</evidence>
<dbReference type="InterPro" id="IPR003661">
    <property type="entry name" value="HisK_dim/P_dom"/>
</dbReference>
<dbReference type="Gene3D" id="6.10.340.10">
    <property type="match status" value="1"/>
</dbReference>
<evidence type="ECO:0000256" key="6">
    <source>
        <dbReference type="ARBA" id="ARBA00022692"/>
    </source>
</evidence>
<dbReference type="SUPFAM" id="SSF47384">
    <property type="entry name" value="Homodimeric domain of signal transducing histidine kinase"/>
    <property type="match status" value="1"/>
</dbReference>
<geneLocation type="plasmid" evidence="13 14">
    <name>pYZ1</name>
</geneLocation>
<evidence type="ECO:0000313" key="14">
    <source>
        <dbReference type="Proteomes" id="UP000077405"/>
    </source>
</evidence>
<dbReference type="InterPro" id="IPR003660">
    <property type="entry name" value="HAMP_dom"/>
</dbReference>
<evidence type="ECO:0000256" key="10">
    <source>
        <dbReference type="SAM" id="Phobius"/>
    </source>
</evidence>
<reference evidence="13 14" key="1">
    <citation type="submission" date="2018-04" db="EMBL/GenBank/DDBJ databases">
        <title>Complete genome sequence of the nitrogen-fixing bacterium Azospirillum humicireducens type strain SgZ-5.</title>
        <authorList>
            <person name="Yu Z."/>
        </authorList>
    </citation>
    <scope>NUCLEOTIDE SEQUENCE [LARGE SCALE GENOMIC DNA]</scope>
    <source>
        <strain evidence="13 14">SgZ-5</strain>
        <plasmid evidence="13 14">pYZ1</plasmid>
    </source>
</reference>
<name>A0A2R4VQZ1_9PROT</name>
<keyword evidence="14" id="KW-1185">Reference proteome</keyword>
<evidence type="ECO:0000256" key="1">
    <source>
        <dbReference type="ARBA" id="ARBA00000085"/>
    </source>
</evidence>
<dbReference type="SMART" id="SM00387">
    <property type="entry name" value="HATPase_c"/>
    <property type="match status" value="1"/>
</dbReference>
<dbReference type="Gene3D" id="3.30.565.10">
    <property type="entry name" value="Histidine kinase-like ATPase, C-terminal domain"/>
    <property type="match status" value="1"/>
</dbReference>
<keyword evidence="6 10" id="KW-0812">Transmembrane</keyword>
<dbReference type="InterPro" id="IPR036097">
    <property type="entry name" value="HisK_dim/P_sf"/>
</dbReference>
<dbReference type="SMART" id="SM00388">
    <property type="entry name" value="HisKA"/>
    <property type="match status" value="1"/>
</dbReference>
<dbReference type="GO" id="GO:0005886">
    <property type="term" value="C:plasma membrane"/>
    <property type="evidence" value="ECO:0007669"/>
    <property type="project" value="TreeGrafter"/>
</dbReference>
<dbReference type="SMART" id="SM00304">
    <property type="entry name" value="HAMP"/>
    <property type="match status" value="1"/>
</dbReference>
<keyword evidence="8 10" id="KW-1133">Transmembrane helix</keyword>
<dbReference type="KEGG" id="ahu:A6A40_17595"/>
<dbReference type="Pfam" id="PF00512">
    <property type="entry name" value="HisKA"/>
    <property type="match status" value="1"/>
</dbReference>
<evidence type="ECO:0000256" key="8">
    <source>
        <dbReference type="ARBA" id="ARBA00022989"/>
    </source>
</evidence>
<dbReference type="OrthoDB" id="7326651at2"/>
<comment type="subcellular location">
    <subcellularLocation>
        <location evidence="2">Membrane</location>
    </subcellularLocation>
</comment>
<feature type="transmembrane region" description="Helical" evidence="10">
    <location>
        <begin position="174"/>
        <end position="197"/>
    </location>
</feature>
<evidence type="ECO:0000256" key="7">
    <source>
        <dbReference type="ARBA" id="ARBA00022777"/>
    </source>
</evidence>
<dbReference type="Gene3D" id="1.10.287.130">
    <property type="match status" value="1"/>
</dbReference>
<dbReference type="EMBL" id="CP028902">
    <property type="protein sequence ID" value="AWB06864.1"/>
    <property type="molecule type" value="Genomic_DNA"/>
</dbReference>
<keyword evidence="9" id="KW-0902">Two-component regulatory system</keyword>
<dbReference type="PANTHER" id="PTHR45436:SF8">
    <property type="entry name" value="HISTIDINE KINASE"/>
    <property type="match status" value="1"/>
</dbReference>
<dbReference type="InterPro" id="IPR005467">
    <property type="entry name" value="His_kinase_dom"/>
</dbReference>
<dbReference type="CDD" id="cd00075">
    <property type="entry name" value="HATPase"/>
    <property type="match status" value="1"/>
</dbReference>
<dbReference type="InterPro" id="IPR003594">
    <property type="entry name" value="HATPase_dom"/>
</dbReference>
<dbReference type="PROSITE" id="PS50109">
    <property type="entry name" value="HIS_KIN"/>
    <property type="match status" value="1"/>
</dbReference>
<sequence>MRLVERLPARIRPLLDTRSFRQTMTIGAVFVVVTSGAVLWSRSLLTDLVKDHVVELLERDTATQRQLGRFGDSPDLAADLRRREQFETETARKRLVLDASGRLLYGDDATAARLLDVLNCDPARLASCPTGLVERRGKDATDGWKMQALVVALPDGGRFINAYDIQPMLSQMRAVPLAAGVGVLLFLLTSLTFGVYFSSGTLRRVGAMSEALAAYAGGDRNRRIDVGRTDDEFAGLGREINRTLDRVNRLVEEVSSVSSSIAHELRTPLTHLHNRLAGIAEECADPEIRRALEDGIEETLRIQQLFRAIMRLGEIETARCSLSMEPLDAEALLEEIRESYLPLADDAGVTLSVAVEPGLRIRGDRSLLFQAVANLVDNALKYAADGQEIRLSAGIRDGWEELCVADRGPGLAPGQRALAVQRFFRLNPQNGVPGYGLGLSIVGAIATLHGGGLLLEDNAPGLRVTIRLGRHAQMDRTPPPH</sequence>
<organism evidence="13 14">
    <name type="scientific">Azospirillum humicireducens</name>
    <dbReference type="NCBI Taxonomy" id="1226968"/>
    <lineage>
        <taxon>Bacteria</taxon>
        <taxon>Pseudomonadati</taxon>
        <taxon>Pseudomonadota</taxon>
        <taxon>Alphaproteobacteria</taxon>
        <taxon>Rhodospirillales</taxon>
        <taxon>Azospirillaceae</taxon>
        <taxon>Azospirillum</taxon>
    </lineage>
</organism>
<evidence type="ECO:0000256" key="2">
    <source>
        <dbReference type="ARBA" id="ARBA00004370"/>
    </source>
</evidence>
<keyword evidence="5" id="KW-0808">Transferase</keyword>
<dbReference type="InterPro" id="IPR050428">
    <property type="entry name" value="TCS_sensor_his_kinase"/>
</dbReference>
<accession>A0A2R4VQZ1</accession>
<dbReference type="PROSITE" id="PS50885">
    <property type="entry name" value="HAMP"/>
    <property type="match status" value="1"/>
</dbReference>
<comment type="catalytic activity">
    <reaction evidence="1">
        <text>ATP + protein L-histidine = ADP + protein N-phospho-L-histidine.</text>
        <dbReference type="EC" id="2.7.13.3"/>
    </reaction>
</comment>
<dbReference type="InterPro" id="IPR036890">
    <property type="entry name" value="HATPase_C_sf"/>
</dbReference>
<feature type="domain" description="Histidine kinase" evidence="11">
    <location>
        <begin position="260"/>
        <end position="472"/>
    </location>
</feature>
<dbReference type="EC" id="2.7.13.3" evidence="3"/>
<feature type="domain" description="HAMP" evidence="12">
    <location>
        <begin position="199"/>
        <end position="252"/>
    </location>
</feature>
<keyword evidence="7 13" id="KW-0418">Kinase</keyword>
<evidence type="ECO:0000256" key="4">
    <source>
        <dbReference type="ARBA" id="ARBA00022553"/>
    </source>
</evidence>
<evidence type="ECO:0000313" key="13">
    <source>
        <dbReference type="EMBL" id="AWB06864.1"/>
    </source>
</evidence>
<evidence type="ECO:0000259" key="11">
    <source>
        <dbReference type="PROSITE" id="PS50109"/>
    </source>
</evidence>
<evidence type="ECO:0000256" key="9">
    <source>
        <dbReference type="ARBA" id="ARBA00023012"/>
    </source>
</evidence>
<evidence type="ECO:0000256" key="5">
    <source>
        <dbReference type="ARBA" id="ARBA00022679"/>
    </source>
</evidence>
<protein>
    <recommendedName>
        <fullName evidence="3">histidine kinase</fullName>
        <ecNumber evidence="3">2.7.13.3</ecNumber>
    </recommendedName>
</protein>
<dbReference type="PANTHER" id="PTHR45436">
    <property type="entry name" value="SENSOR HISTIDINE KINASE YKOH"/>
    <property type="match status" value="1"/>
</dbReference>
<keyword evidence="13" id="KW-0614">Plasmid</keyword>
<dbReference type="AlphaFoldDB" id="A0A2R4VQZ1"/>
<dbReference type="RefSeq" id="WP_108547168.1">
    <property type="nucleotide sequence ID" value="NZ_CP028902.1"/>
</dbReference>
<dbReference type="GO" id="GO:0000155">
    <property type="term" value="F:phosphorelay sensor kinase activity"/>
    <property type="evidence" value="ECO:0007669"/>
    <property type="project" value="InterPro"/>
</dbReference>
<proteinExistence type="predicted"/>
<dbReference type="Pfam" id="PF02518">
    <property type="entry name" value="HATPase_c"/>
    <property type="match status" value="1"/>
</dbReference>
<dbReference type="CDD" id="cd00082">
    <property type="entry name" value="HisKA"/>
    <property type="match status" value="1"/>
</dbReference>